<dbReference type="EMBL" id="JANATA010000001">
    <property type="protein sequence ID" value="MCP3427457.1"/>
    <property type="molecule type" value="Genomic_DNA"/>
</dbReference>
<dbReference type="Pfam" id="PF11205">
    <property type="entry name" value="DUF2987"/>
    <property type="match status" value="1"/>
</dbReference>
<proteinExistence type="predicted"/>
<dbReference type="RefSeq" id="WP_254097825.1">
    <property type="nucleotide sequence ID" value="NZ_JANATA010000001.1"/>
</dbReference>
<protein>
    <submittedName>
        <fullName evidence="1">DUF2987 domain-containing protein</fullName>
    </submittedName>
</protein>
<name>A0AA41X047_9ALTE</name>
<dbReference type="InterPro" id="IPR021370">
    <property type="entry name" value="DUF2987"/>
</dbReference>
<evidence type="ECO:0000313" key="2">
    <source>
        <dbReference type="Proteomes" id="UP001165413"/>
    </source>
</evidence>
<organism evidence="1 2">
    <name type="scientific">Opacimonas viscosa</name>
    <dbReference type="NCBI Taxonomy" id="2961944"/>
    <lineage>
        <taxon>Bacteria</taxon>
        <taxon>Pseudomonadati</taxon>
        <taxon>Pseudomonadota</taxon>
        <taxon>Gammaproteobacteria</taxon>
        <taxon>Alteromonadales</taxon>
        <taxon>Alteromonadaceae</taxon>
        <taxon>Opacimonas</taxon>
    </lineage>
</organism>
<reference evidence="1" key="1">
    <citation type="submission" date="2022-07" db="EMBL/GenBank/DDBJ databases">
        <title>Characterization of the Novel Bacterium Alteromonas immobilis LMIT006 and Alteromonas gregis LMIT007.</title>
        <authorList>
            <person name="Lin X."/>
        </authorList>
    </citation>
    <scope>NUCLEOTIDE SEQUENCE</scope>
    <source>
        <strain evidence="1">LMIT007</strain>
    </source>
</reference>
<comment type="caution">
    <text evidence="1">The sequence shown here is derived from an EMBL/GenBank/DDBJ whole genome shotgun (WGS) entry which is preliminary data.</text>
</comment>
<accession>A0AA41X047</accession>
<dbReference type="AlphaFoldDB" id="A0AA41X047"/>
<dbReference type="Proteomes" id="UP001165413">
    <property type="component" value="Unassembled WGS sequence"/>
</dbReference>
<keyword evidence="2" id="KW-1185">Reference proteome</keyword>
<evidence type="ECO:0000313" key="1">
    <source>
        <dbReference type="EMBL" id="MCP3427457.1"/>
    </source>
</evidence>
<sequence>MKLLPYFLTLATIVMVGTSHVTLAETLEVEYKRFYSHTKKLNNEDTQDLQFAFGFINVRKPGVLCTVHSAEVVTQKVTLPLNVSPEYRFTVPTEKALKLAEAKIRIDLAENANQCDMSVQLETTKALLKTTYNTSELNNIYQQYSAFFNAMGSFMSFMMPSVEGINFQFSDPNLDIVINNDLRIEQGMLRIKKPQLAQLKQLNLPVKPLRITALTAK</sequence>
<gene>
    <name evidence="1" type="ORF">NLF92_00685</name>
</gene>